<evidence type="ECO:0000256" key="1">
    <source>
        <dbReference type="SAM" id="Phobius"/>
    </source>
</evidence>
<protein>
    <submittedName>
        <fullName evidence="2">Uncharacterized protein</fullName>
    </submittedName>
</protein>
<evidence type="ECO:0000313" key="2">
    <source>
        <dbReference type="EnsemblMetazoa" id="CLYHEMP008137.1"/>
    </source>
</evidence>
<dbReference type="Proteomes" id="UP000594262">
    <property type="component" value="Unplaced"/>
</dbReference>
<evidence type="ECO:0000313" key="3">
    <source>
        <dbReference type="Proteomes" id="UP000594262"/>
    </source>
</evidence>
<reference evidence="2" key="1">
    <citation type="submission" date="2021-01" db="UniProtKB">
        <authorList>
            <consortium name="EnsemblMetazoa"/>
        </authorList>
    </citation>
    <scope>IDENTIFICATION</scope>
</reference>
<dbReference type="EnsemblMetazoa" id="CLYHEMT008137.1">
    <property type="protein sequence ID" value="CLYHEMP008137.1"/>
    <property type="gene ID" value="CLYHEMG008137"/>
</dbReference>
<dbReference type="AlphaFoldDB" id="A0A7M5VDT4"/>
<feature type="transmembrane region" description="Helical" evidence="1">
    <location>
        <begin position="105"/>
        <end position="124"/>
    </location>
</feature>
<keyword evidence="1" id="KW-0812">Transmembrane</keyword>
<keyword evidence="3" id="KW-1185">Reference proteome</keyword>
<organism evidence="2 3">
    <name type="scientific">Clytia hemisphaerica</name>
    <dbReference type="NCBI Taxonomy" id="252671"/>
    <lineage>
        <taxon>Eukaryota</taxon>
        <taxon>Metazoa</taxon>
        <taxon>Cnidaria</taxon>
        <taxon>Hydrozoa</taxon>
        <taxon>Hydroidolina</taxon>
        <taxon>Leptothecata</taxon>
        <taxon>Obeliida</taxon>
        <taxon>Clytiidae</taxon>
        <taxon>Clytia</taxon>
    </lineage>
</organism>
<dbReference type="GeneID" id="136814176"/>
<dbReference type="RefSeq" id="XP_066926790.1">
    <property type="nucleotide sequence ID" value="XM_067070689.1"/>
</dbReference>
<sequence>MKAKKCGTAFTFIVLNLLEIGEVSYLAYENPGGDLFPLWVCLIILCFIADIVCEFFISRAVWKAFGFGELLSNVVLGLLPIGILGKDKMKSCVLREIDSCEEIEYVLLYINFAVILVHFIRLVCCCFCPQCCGEDDDNGGTF</sequence>
<feature type="transmembrane region" description="Helical" evidence="1">
    <location>
        <begin position="64"/>
        <end position="85"/>
    </location>
</feature>
<proteinExistence type="predicted"/>
<feature type="transmembrane region" description="Helical" evidence="1">
    <location>
        <begin position="36"/>
        <end position="57"/>
    </location>
</feature>
<keyword evidence="1" id="KW-0472">Membrane</keyword>
<name>A0A7M5VDT4_9CNID</name>
<keyword evidence="1" id="KW-1133">Transmembrane helix</keyword>
<accession>A0A7M5VDT4</accession>